<dbReference type="Proteomes" id="UP000613160">
    <property type="component" value="Unassembled WGS sequence"/>
</dbReference>
<dbReference type="RefSeq" id="WP_188855215.1">
    <property type="nucleotide sequence ID" value="NZ_BMJJ01000018.1"/>
</dbReference>
<keyword evidence="2" id="KW-1185">Reference proteome</keyword>
<organism evidence="1 2">
    <name type="scientific">Aureimonas glaciei</name>
    <dbReference type="NCBI Taxonomy" id="1776957"/>
    <lineage>
        <taxon>Bacteria</taxon>
        <taxon>Pseudomonadati</taxon>
        <taxon>Pseudomonadota</taxon>
        <taxon>Alphaproteobacteria</taxon>
        <taxon>Hyphomicrobiales</taxon>
        <taxon>Aurantimonadaceae</taxon>
        <taxon>Aureimonas</taxon>
    </lineage>
</organism>
<protein>
    <submittedName>
        <fullName evidence="1">Uncharacterized protein</fullName>
    </submittedName>
</protein>
<proteinExistence type="predicted"/>
<dbReference type="EMBL" id="BMJJ01000018">
    <property type="protein sequence ID" value="GGD41804.1"/>
    <property type="molecule type" value="Genomic_DNA"/>
</dbReference>
<gene>
    <name evidence="1" type="ORF">GCM10011335_50610</name>
</gene>
<reference evidence="1" key="1">
    <citation type="journal article" date="2014" name="Int. J. Syst. Evol. Microbiol.">
        <title>Complete genome sequence of Corynebacterium casei LMG S-19264T (=DSM 44701T), isolated from a smear-ripened cheese.</title>
        <authorList>
            <consortium name="US DOE Joint Genome Institute (JGI-PGF)"/>
            <person name="Walter F."/>
            <person name="Albersmeier A."/>
            <person name="Kalinowski J."/>
            <person name="Ruckert C."/>
        </authorList>
    </citation>
    <scope>NUCLEOTIDE SEQUENCE</scope>
    <source>
        <strain evidence="1">CGMCC 1.15493</strain>
    </source>
</reference>
<reference evidence="1" key="2">
    <citation type="submission" date="2020-09" db="EMBL/GenBank/DDBJ databases">
        <authorList>
            <person name="Sun Q."/>
            <person name="Zhou Y."/>
        </authorList>
    </citation>
    <scope>NUCLEOTIDE SEQUENCE</scope>
    <source>
        <strain evidence="1">CGMCC 1.15493</strain>
    </source>
</reference>
<evidence type="ECO:0000313" key="2">
    <source>
        <dbReference type="Proteomes" id="UP000613160"/>
    </source>
</evidence>
<dbReference type="AlphaFoldDB" id="A0A916YEK9"/>
<name>A0A916YEK9_9HYPH</name>
<sequence length="79" mass="9083">MTPPLFRLTASQIHVLMLLDDGPEEDSVGMELEDFRGQQAEVAVQLKKIGLVETHFGWRFSIWFRLTVKGRNLLRTGVR</sequence>
<accession>A0A916YEK9</accession>
<comment type="caution">
    <text evidence="1">The sequence shown here is derived from an EMBL/GenBank/DDBJ whole genome shotgun (WGS) entry which is preliminary data.</text>
</comment>
<evidence type="ECO:0000313" key="1">
    <source>
        <dbReference type="EMBL" id="GGD41804.1"/>
    </source>
</evidence>